<sequence>MKKLLVSLGIICLFACSEDKNGWQYERVDKGVYVIVRALEPDKNDLIYGAFRINHTGEDAHAVNFDWLLMPSGKVEPKIETDEVLLGKSSASEERGIRFGVFHLNISYADDSTLWLAPVPDELRSEHSTEYCITNYQNLGQLNRNDLSVCFKRN</sequence>
<accession>A0A9W4R5A5</accession>
<dbReference type="Proteomes" id="UP001152467">
    <property type="component" value="Unassembled WGS sequence"/>
</dbReference>
<evidence type="ECO:0000313" key="2">
    <source>
        <dbReference type="Proteomes" id="UP001152467"/>
    </source>
</evidence>
<protein>
    <submittedName>
        <fullName evidence="1">Uncharacterized protein</fullName>
    </submittedName>
</protein>
<proteinExistence type="predicted"/>
<dbReference type="EMBL" id="CAMAPC010000063">
    <property type="protein sequence ID" value="CAH9067655.1"/>
    <property type="molecule type" value="Genomic_DNA"/>
</dbReference>
<comment type="caution">
    <text evidence="1">The sequence shown here is derived from an EMBL/GenBank/DDBJ whole genome shotgun (WGS) entry which is preliminary data.</text>
</comment>
<evidence type="ECO:0000313" key="1">
    <source>
        <dbReference type="EMBL" id="CAH9067655.1"/>
    </source>
</evidence>
<name>A0A9W4R5A5_9GAMM</name>
<gene>
    <name evidence="1" type="ORF">PSECIP111854_04165</name>
</gene>
<organism evidence="1 2">
    <name type="scientific">Pseudoalteromonas holothuriae</name>
    <dbReference type="NCBI Taxonomy" id="2963714"/>
    <lineage>
        <taxon>Bacteria</taxon>
        <taxon>Pseudomonadati</taxon>
        <taxon>Pseudomonadota</taxon>
        <taxon>Gammaproteobacteria</taxon>
        <taxon>Alteromonadales</taxon>
        <taxon>Pseudoalteromonadaceae</taxon>
        <taxon>Pseudoalteromonas</taxon>
    </lineage>
</organism>
<dbReference type="AlphaFoldDB" id="A0A9W4R5A5"/>
<dbReference type="RefSeq" id="WP_261627249.1">
    <property type="nucleotide sequence ID" value="NZ_CAMAPC010000063.1"/>
</dbReference>
<keyword evidence="2" id="KW-1185">Reference proteome</keyword>
<reference evidence="1" key="1">
    <citation type="submission" date="2022-07" db="EMBL/GenBank/DDBJ databases">
        <authorList>
            <person name="Criscuolo A."/>
        </authorList>
    </citation>
    <scope>NUCLEOTIDE SEQUENCE</scope>
    <source>
        <strain evidence="1">CIP111854</strain>
    </source>
</reference>